<dbReference type="InterPro" id="IPR004358">
    <property type="entry name" value="Sig_transdc_His_kin-like_C"/>
</dbReference>
<dbReference type="CDD" id="cd00082">
    <property type="entry name" value="HisKA"/>
    <property type="match status" value="1"/>
</dbReference>
<dbReference type="InterPro" id="IPR000700">
    <property type="entry name" value="PAS-assoc_C"/>
</dbReference>
<dbReference type="FunFam" id="3.30.565.10:FF:000006">
    <property type="entry name" value="Sensor histidine kinase WalK"/>
    <property type="match status" value="1"/>
</dbReference>
<evidence type="ECO:0000259" key="11">
    <source>
        <dbReference type="PROSITE" id="PS50109"/>
    </source>
</evidence>
<dbReference type="Gene3D" id="3.30.565.10">
    <property type="entry name" value="Histidine kinase-like ATPase, C-terminal domain"/>
    <property type="match status" value="1"/>
</dbReference>
<keyword evidence="6" id="KW-0547">Nucleotide-binding</keyword>
<keyword evidence="4" id="KW-0597">Phosphoprotein</keyword>
<dbReference type="FunFam" id="1.10.287.130:FF:000038">
    <property type="entry name" value="Sensory transduction histidine kinase"/>
    <property type="match status" value="1"/>
</dbReference>
<dbReference type="PANTHER" id="PTHR43711">
    <property type="entry name" value="TWO-COMPONENT HISTIDINE KINASE"/>
    <property type="match status" value="1"/>
</dbReference>
<dbReference type="SUPFAM" id="SSF55874">
    <property type="entry name" value="ATPase domain of HSP90 chaperone/DNA topoisomerase II/histidine kinase"/>
    <property type="match status" value="1"/>
</dbReference>
<evidence type="ECO:0000256" key="9">
    <source>
        <dbReference type="ARBA" id="ARBA00023012"/>
    </source>
</evidence>
<dbReference type="PROSITE" id="PS50112">
    <property type="entry name" value="PAS"/>
    <property type="match status" value="1"/>
</dbReference>
<feature type="domain" description="Histidine kinase" evidence="11">
    <location>
        <begin position="263"/>
        <end position="484"/>
    </location>
</feature>
<evidence type="ECO:0000256" key="1">
    <source>
        <dbReference type="ARBA" id="ARBA00000085"/>
    </source>
</evidence>
<dbReference type="InterPro" id="IPR005467">
    <property type="entry name" value="His_kinase_dom"/>
</dbReference>
<evidence type="ECO:0000256" key="8">
    <source>
        <dbReference type="ARBA" id="ARBA00022840"/>
    </source>
</evidence>
<dbReference type="SMART" id="SM00388">
    <property type="entry name" value="HisKA"/>
    <property type="match status" value="1"/>
</dbReference>
<dbReference type="Gene3D" id="3.30.450.20">
    <property type="entry name" value="PAS domain"/>
    <property type="match status" value="2"/>
</dbReference>
<dbReference type="STRING" id="580166.AUP43_06095"/>
<evidence type="ECO:0000256" key="4">
    <source>
        <dbReference type="ARBA" id="ARBA00022553"/>
    </source>
</evidence>
<protein>
    <recommendedName>
        <fullName evidence="3">histidine kinase</fullName>
        <ecNumber evidence="3">2.7.13.3</ecNumber>
    </recommendedName>
</protein>
<comment type="subcellular location">
    <subcellularLocation>
        <location evidence="2">Membrane</location>
    </subcellularLocation>
</comment>
<evidence type="ECO:0000256" key="10">
    <source>
        <dbReference type="ARBA" id="ARBA00023136"/>
    </source>
</evidence>
<evidence type="ECO:0000259" key="12">
    <source>
        <dbReference type="PROSITE" id="PS50112"/>
    </source>
</evidence>
<proteinExistence type="predicted"/>
<evidence type="ECO:0000256" key="5">
    <source>
        <dbReference type="ARBA" id="ARBA00022679"/>
    </source>
</evidence>
<evidence type="ECO:0000256" key="6">
    <source>
        <dbReference type="ARBA" id="ARBA00022741"/>
    </source>
</evidence>
<dbReference type="GO" id="GO:0005524">
    <property type="term" value="F:ATP binding"/>
    <property type="evidence" value="ECO:0007669"/>
    <property type="project" value="UniProtKB-KW"/>
</dbReference>
<dbReference type="SUPFAM" id="SSF55785">
    <property type="entry name" value="PYP-like sensor domain (PAS domain)"/>
    <property type="match status" value="2"/>
</dbReference>
<dbReference type="GO" id="GO:0000155">
    <property type="term" value="F:phosphorelay sensor kinase activity"/>
    <property type="evidence" value="ECO:0007669"/>
    <property type="project" value="InterPro"/>
</dbReference>
<keyword evidence="9" id="KW-0902">Two-component regulatory system</keyword>
<keyword evidence="10" id="KW-0472">Membrane</keyword>
<dbReference type="SMART" id="SM00091">
    <property type="entry name" value="PAS"/>
    <property type="match status" value="2"/>
</dbReference>
<dbReference type="Pfam" id="PF02518">
    <property type="entry name" value="HATPase_c"/>
    <property type="match status" value="1"/>
</dbReference>
<name>A0A154W9V2_9PROT</name>
<dbReference type="EMBL" id="LPXN01000090">
    <property type="protein sequence ID" value="KZD10292.1"/>
    <property type="molecule type" value="Genomic_DNA"/>
</dbReference>
<dbReference type="InterPro" id="IPR036890">
    <property type="entry name" value="HATPase_C_sf"/>
</dbReference>
<keyword evidence="8" id="KW-0067">ATP-binding</keyword>
<dbReference type="EC" id="2.7.13.3" evidence="3"/>
<dbReference type="RefSeq" id="WP_067553831.1">
    <property type="nucleotide sequence ID" value="NZ_LPXN01000090.1"/>
</dbReference>
<dbReference type="AlphaFoldDB" id="A0A154W9V2"/>
<keyword evidence="15" id="KW-1185">Reference proteome</keyword>
<dbReference type="PROSITE" id="PS50113">
    <property type="entry name" value="PAC"/>
    <property type="match status" value="1"/>
</dbReference>
<gene>
    <name evidence="14" type="ORF">AUP43_06095</name>
</gene>
<dbReference type="NCBIfam" id="TIGR00229">
    <property type="entry name" value="sensory_box"/>
    <property type="match status" value="1"/>
</dbReference>
<evidence type="ECO:0000313" key="15">
    <source>
        <dbReference type="Proteomes" id="UP000076400"/>
    </source>
</evidence>
<evidence type="ECO:0000259" key="13">
    <source>
        <dbReference type="PROSITE" id="PS50113"/>
    </source>
</evidence>
<evidence type="ECO:0000313" key="14">
    <source>
        <dbReference type="EMBL" id="KZD10292.1"/>
    </source>
</evidence>
<dbReference type="PANTHER" id="PTHR43711:SF1">
    <property type="entry name" value="HISTIDINE KINASE 1"/>
    <property type="match status" value="1"/>
</dbReference>
<dbReference type="Pfam" id="PF08448">
    <property type="entry name" value="PAS_4"/>
    <property type="match status" value="2"/>
</dbReference>
<evidence type="ECO:0000256" key="7">
    <source>
        <dbReference type="ARBA" id="ARBA00022777"/>
    </source>
</evidence>
<keyword evidence="5" id="KW-0808">Transferase</keyword>
<sequence>MDGVFASGLCGVFLLEAQPGGALAYRRVNKHFAEMVGLPADEVLGRSPVDLVAAHEAPFVRAQLRRCLERHAPHQYEEVVTLPRGRLWWRIHLSPVAGAPGQTVQLLGMVTDLTDSKRVEQALQQSERKNQALLEAMPDMVLRISRTGVLLDIEEGKDPVLSLAPIRMMGRPVTETLPAAIAGPAMTEIAAALATGSTRLFEFKWDVGGEVRDLEARIVMLTAEEVLAFLRDITERKRFELQVLLAKEQAEAASRAKSEFLANMSHELRTPLNAIIGFSEMIKNETIGEIGHPKYREYATDIYESGAHLLETINDILDLSRIEAGKFSLTEQLVDLNRTFENCLRLILPRIDRGRLQLVRALQTDLPYVRADERAIKHVLFNLLSNAVKFTAPGGSITVSTLQAPDGAVEIAVQDTGIGIAKENIAKAMAPFGQVDATLSRQFEGTGLGLPLVNSLVDLHGGSFILESEPGVGTTAIVRLPTSRLAALSRPAGPGAG</sequence>
<evidence type="ECO:0000256" key="3">
    <source>
        <dbReference type="ARBA" id="ARBA00012438"/>
    </source>
</evidence>
<dbReference type="Proteomes" id="UP000076400">
    <property type="component" value="Unassembled WGS sequence"/>
</dbReference>
<dbReference type="InterPro" id="IPR013656">
    <property type="entry name" value="PAS_4"/>
</dbReference>
<dbReference type="SUPFAM" id="SSF47384">
    <property type="entry name" value="Homodimeric domain of signal transducing histidine kinase"/>
    <property type="match status" value="1"/>
</dbReference>
<feature type="domain" description="PAC" evidence="13">
    <location>
        <begin position="74"/>
        <end position="125"/>
    </location>
</feature>
<dbReference type="CDD" id="cd00130">
    <property type="entry name" value="PAS"/>
    <property type="match status" value="1"/>
</dbReference>
<organism evidence="14 15">
    <name type="scientific">Oceanibaculum pacificum</name>
    <dbReference type="NCBI Taxonomy" id="580166"/>
    <lineage>
        <taxon>Bacteria</taxon>
        <taxon>Pseudomonadati</taxon>
        <taxon>Pseudomonadota</taxon>
        <taxon>Alphaproteobacteria</taxon>
        <taxon>Rhodospirillales</taxon>
        <taxon>Oceanibaculaceae</taxon>
        <taxon>Oceanibaculum</taxon>
    </lineage>
</organism>
<dbReference type="InterPro" id="IPR000014">
    <property type="entry name" value="PAS"/>
</dbReference>
<accession>A0A154W9V2</accession>
<evidence type="ECO:0000256" key="2">
    <source>
        <dbReference type="ARBA" id="ARBA00004370"/>
    </source>
</evidence>
<dbReference type="GO" id="GO:0016020">
    <property type="term" value="C:membrane"/>
    <property type="evidence" value="ECO:0007669"/>
    <property type="project" value="UniProtKB-SubCell"/>
</dbReference>
<dbReference type="InterPro" id="IPR003661">
    <property type="entry name" value="HisK_dim/P_dom"/>
</dbReference>
<dbReference type="Pfam" id="PF00512">
    <property type="entry name" value="HisKA"/>
    <property type="match status" value="1"/>
</dbReference>
<dbReference type="InterPro" id="IPR050736">
    <property type="entry name" value="Sensor_HK_Regulatory"/>
</dbReference>
<dbReference type="InterPro" id="IPR036097">
    <property type="entry name" value="HisK_dim/P_sf"/>
</dbReference>
<dbReference type="Gene3D" id="1.10.287.130">
    <property type="match status" value="1"/>
</dbReference>
<dbReference type="InterPro" id="IPR003594">
    <property type="entry name" value="HATPase_dom"/>
</dbReference>
<dbReference type="InterPro" id="IPR035965">
    <property type="entry name" value="PAS-like_dom_sf"/>
</dbReference>
<dbReference type="SMART" id="SM00387">
    <property type="entry name" value="HATPase_c"/>
    <property type="match status" value="1"/>
</dbReference>
<keyword evidence="7" id="KW-0418">Kinase</keyword>
<reference evidence="14 15" key="1">
    <citation type="submission" date="2015-12" db="EMBL/GenBank/DDBJ databases">
        <title>Genome sequence of Oceanibaculum pacificum MCCC 1A02656.</title>
        <authorList>
            <person name="Lu L."/>
            <person name="Lai Q."/>
            <person name="Shao Z."/>
            <person name="Qian P."/>
        </authorList>
    </citation>
    <scope>NUCLEOTIDE SEQUENCE [LARGE SCALE GENOMIC DNA]</scope>
    <source>
        <strain evidence="14 15">MCCC 1A02656</strain>
    </source>
</reference>
<comment type="catalytic activity">
    <reaction evidence="1">
        <text>ATP + protein L-histidine = ADP + protein N-phospho-L-histidine.</text>
        <dbReference type="EC" id="2.7.13.3"/>
    </reaction>
</comment>
<dbReference type="PRINTS" id="PR00344">
    <property type="entry name" value="BCTRLSENSOR"/>
</dbReference>
<feature type="domain" description="PAS" evidence="12">
    <location>
        <begin position="28"/>
        <end position="71"/>
    </location>
</feature>
<dbReference type="PROSITE" id="PS50109">
    <property type="entry name" value="HIS_KIN"/>
    <property type="match status" value="1"/>
</dbReference>
<comment type="caution">
    <text evidence="14">The sequence shown here is derived from an EMBL/GenBank/DDBJ whole genome shotgun (WGS) entry which is preliminary data.</text>
</comment>